<dbReference type="Proteomes" id="UP000680588">
    <property type="component" value="Chromosome"/>
</dbReference>
<dbReference type="Gene3D" id="3.40.960.10">
    <property type="entry name" value="VSR Endonuclease"/>
    <property type="match status" value="1"/>
</dbReference>
<dbReference type="EMBL" id="CP076456">
    <property type="protein sequence ID" value="QWQ37895.1"/>
    <property type="molecule type" value="Genomic_DNA"/>
</dbReference>
<dbReference type="AlphaFoldDB" id="A0A975XMJ5"/>
<evidence type="ECO:0008006" key="3">
    <source>
        <dbReference type="Google" id="ProtNLM"/>
    </source>
</evidence>
<protein>
    <recommendedName>
        <fullName evidence="3">DUF559 domain-containing protein</fullName>
    </recommendedName>
</protein>
<gene>
    <name evidence="1" type="ORF">KG104_05405</name>
</gene>
<evidence type="ECO:0000313" key="2">
    <source>
        <dbReference type="Proteomes" id="UP000680588"/>
    </source>
</evidence>
<organism evidence="1 2">
    <name type="scientific">Arthrobacter sunyaminii</name>
    <dbReference type="NCBI Taxonomy" id="2816859"/>
    <lineage>
        <taxon>Bacteria</taxon>
        <taxon>Bacillati</taxon>
        <taxon>Actinomycetota</taxon>
        <taxon>Actinomycetes</taxon>
        <taxon>Micrococcales</taxon>
        <taxon>Micrococcaceae</taxon>
        <taxon>Arthrobacter</taxon>
    </lineage>
</organism>
<accession>A0A975XMJ5</accession>
<name>A0A975XMJ5_9MICC</name>
<reference evidence="1" key="1">
    <citation type="submission" date="2021-06" db="EMBL/GenBank/DDBJ databases">
        <title>Novel species in genus Arthrobacter.</title>
        <authorList>
            <person name="Zhang G."/>
        </authorList>
    </citation>
    <scope>NUCLEOTIDE SEQUENCE</scope>
    <source>
        <strain evidence="1">Zg-ZUI122</strain>
    </source>
</reference>
<sequence length="191" mass="21570">MISGLAVTGIARTWLDVAGLLSLEELIVMGDQIVSEHHRNFGPPRLPLVPLQELRAFIEGKHRVAHVRKCRSALERLRVGVDSPPETVLRLMLSNDPQMPEFVPNVAICDGSGEPHIWTDLGCREFRTCLEYDGAHHLTPEQQARDHYRDLKTAELGWVQVKISKTDLARGQRYVWAKVRRGLALAGWRPS</sequence>
<evidence type="ECO:0000313" key="1">
    <source>
        <dbReference type="EMBL" id="QWQ37895.1"/>
    </source>
</evidence>
<keyword evidence="2" id="KW-1185">Reference proteome</keyword>
<proteinExistence type="predicted"/>
<dbReference type="KEGG" id="asun:KG104_05405"/>